<organism evidence="1 2">
    <name type="scientific">Ruminococcus bicirculans</name>
    <name type="common">ex Wegman et al. 2014</name>
    <dbReference type="NCBI Taxonomy" id="1160721"/>
    <lineage>
        <taxon>Bacteria</taxon>
        <taxon>Bacillati</taxon>
        <taxon>Bacillota</taxon>
        <taxon>Clostridia</taxon>
        <taxon>Eubacteriales</taxon>
        <taxon>Oscillospiraceae</taxon>
        <taxon>Ruminococcus</taxon>
    </lineage>
</organism>
<sequence>MQKSGDECFKCGISLLNSVKGGERLAGVLA</sequence>
<reference evidence="1 2" key="1">
    <citation type="journal article" date="2014" name="Int. J. Syst. Evol. Microbiol.">
        <title>Complete genome of a new Firmicutes species belonging to the dominant human colonic microbiota ('Ruminococcus bicirculans') reveals two chromosomes and a selective capacity to utilize plant glucans.</title>
        <authorList>
            <consortium name="NISC Comparative Sequencing Program"/>
            <person name="Wegmann U."/>
            <person name="Louis P."/>
            <person name="Goesmann A."/>
            <person name="Henrissat B."/>
            <person name="Duncan S.H."/>
            <person name="Flint H.J."/>
        </authorList>
    </citation>
    <scope>NUCLEOTIDE SEQUENCE [LARGE SCALE GENOMIC DNA]</scope>
    <source>
        <strain evidence="1 2">80/3</strain>
    </source>
</reference>
<gene>
    <name evidence="1" type="ORF">RBI_I00301</name>
</gene>
<name>A0ABP1WHK7_9FIRM</name>
<protein>
    <submittedName>
        <fullName evidence="1">Uncharacterized protein</fullName>
    </submittedName>
</protein>
<dbReference type="Proteomes" id="UP000027600">
    <property type="component" value="Chromosome I"/>
</dbReference>
<evidence type="ECO:0000313" key="2">
    <source>
        <dbReference type="Proteomes" id="UP000027600"/>
    </source>
</evidence>
<accession>A0ABP1WHK7</accession>
<keyword evidence="2" id="KW-1185">Reference proteome</keyword>
<evidence type="ECO:0000313" key="1">
    <source>
        <dbReference type="EMBL" id="CCO04031.1"/>
    </source>
</evidence>
<proteinExistence type="predicted"/>
<dbReference type="EMBL" id="HF545616">
    <property type="protein sequence ID" value="CCO04031.1"/>
    <property type="molecule type" value="Genomic_DNA"/>
</dbReference>